<keyword evidence="1" id="KW-1133">Transmembrane helix</keyword>
<gene>
    <name evidence="2" type="ORF">EGI89_14905</name>
</gene>
<reference evidence="2 3" key="1">
    <citation type="submission" date="2018-10" db="EMBL/GenBank/DDBJ databases">
        <title>Transmission dynamics of multidrug resistant bacteria on intensive care unit surfaces.</title>
        <authorList>
            <person name="D'Souza A.W."/>
            <person name="Potter R.F."/>
            <person name="Wallace M."/>
            <person name="Shupe A."/>
            <person name="Patel S."/>
            <person name="Sun S."/>
            <person name="Gul D."/>
            <person name="Kwon J.H."/>
            <person name="Andleeb S."/>
            <person name="Burnham C.-A.D."/>
            <person name="Dantas G."/>
        </authorList>
    </citation>
    <scope>NUCLEOTIDE SEQUENCE [LARGE SCALE GENOMIC DNA]</scope>
    <source>
        <strain evidence="2 3">WF_348</strain>
    </source>
</reference>
<evidence type="ECO:0000313" key="3">
    <source>
        <dbReference type="Proteomes" id="UP000267844"/>
    </source>
</evidence>
<name>A0A427BEG4_9FLAO</name>
<dbReference type="AlphaFoldDB" id="A0A427BEG4"/>
<comment type="caution">
    <text evidence="2">The sequence shown here is derived from an EMBL/GenBank/DDBJ whole genome shotgun (WGS) entry which is preliminary data.</text>
</comment>
<proteinExistence type="predicted"/>
<dbReference type="EMBL" id="RHPO01000058">
    <property type="protein sequence ID" value="RRT87378.1"/>
    <property type="molecule type" value="Genomic_DNA"/>
</dbReference>
<feature type="transmembrane region" description="Helical" evidence="1">
    <location>
        <begin position="51"/>
        <end position="73"/>
    </location>
</feature>
<dbReference type="Proteomes" id="UP000267844">
    <property type="component" value="Unassembled WGS sequence"/>
</dbReference>
<evidence type="ECO:0000256" key="1">
    <source>
        <dbReference type="SAM" id="Phobius"/>
    </source>
</evidence>
<organism evidence="2 3">
    <name type="scientific">Empedobacter falsenii</name>
    <dbReference type="NCBI Taxonomy" id="343874"/>
    <lineage>
        <taxon>Bacteria</taxon>
        <taxon>Pseudomonadati</taxon>
        <taxon>Bacteroidota</taxon>
        <taxon>Flavobacteriia</taxon>
        <taxon>Flavobacteriales</taxon>
        <taxon>Weeksellaceae</taxon>
        <taxon>Empedobacter</taxon>
    </lineage>
</organism>
<dbReference type="RefSeq" id="WP_125350780.1">
    <property type="nucleotide sequence ID" value="NZ_RHPN01000060.1"/>
</dbReference>
<keyword evidence="1" id="KW-0472">Membrane</keyword>
<protein>
    <submittedName>
        <fullName evidence="2">Uncharacterized protein</fullName>
    </submittedName>
</protein>
<keyword evidence="1" id="KW-0812">Transmembrane</keyword>
<sequence length="74" mass="8659">MQAIFEIIFIAISELIIEIFGIRVRYIILKLFNPKLNFEEFSQNESGWHKFYNAVVGLLILIGLIFGVAFLYFN</sequence>
<feature type="transmembrane region" description="Helical" evidence="1">
    <location>
        <begin position="7"/>
        <end position="28"/>
    </location>
</feature>
<evidence type="ECO:0000313" key="2">
    <source>
        <dbReference type="EMBL" id="RRT87378.1"/>
    </source>
</evidence>
<accession>A0A427BEG4</accession>